<organism evidence="1 2">
    <name type="scientific">Pseudomonas putida</name>
    <name type="common">Arthrobacter siderocapsulatus</name>
    <dbReference type="NCBI Taxonomy" id="303"/>
    <lineage>
        <taxon>Bacteria</taxon>
        <taxon>Pseudomonadati</taxon>
        <taxon>Pseudomonadota</taxon>
        <taxon>Gammaproteobacteria</taxon>
        <taxon>Pseudomonadales</taxon>
        <taxon>Pseudomonadaceae</taxon>
        <taxon>Pseudomonas</taxon>
    </lineage>
</organism>
<sequence length="121" mass="13939">MKVGLFWYEDAHQYRAFQNLYTDAYKQHRKFAAWLKEATALERQLRQNGHEPVRVLTTPKALCEWCTAHGRSMDASSRTAFAHEQVVPAQQIQDLGQAVETALSNPKHLVHGPLINKEFHK</sequence>
<protein>
    <submittedName>
        <fullName evidence="1">Uncharacterized protein</fullName>
    </submittedName>
</protein>
<dbReference type="Proteomes" id="UP000464480">
    <property type="component" value="Chromosome"/>
</dbReference>
<dbReference type="AlphaFoldDB" id="A0A6I6XFI1"/>
<dbReference type="EMBL" id="CP026115">
    <property type="protein sequence ID" value="QHG64138.1"/>
    <property type="molecule type" value="Genomic_DNA"/>
</dbReference>
<gene>
    <name evidence="1" type="ORF">C2H86_06810</name>
</gene>
<name>A0A6I6XFI1_PSEPU</name>
<evidence type="ECO:0000313" key="1">
    <source>
        <dbReference type="EMBL" id="QHG64138.1"/>
    </source>
</evidence>
<dbReference type="RefSeq" id="WP_159409557.1">
    <property type="nucleotide sequence ID" value="NZ_CP026115.2"/>
</dbReference>
<proteinExistence type="predicted"/>
<evidence type="ECO:0000313" key="2">
    <source>
        <dbReference type="Proteomes" id="UP000464480"/>
    </source>
</evidence>
<reference evidence="1 2" key="1">
    <citation type="submission" date="2020-02" db="EMBL/GenBank/DDBJ databases">
        <title>Pseudomonas Putida W5 Complete Genome Assembly.</title>
        <authorList>
            <person name="Yuan Z.-C."/>
            <person name="Shaw G.A."/>
            <person name="Cusano A.D."/>
            <person name="Caddey B.J."/>
            <person name="Weselowski B.J."/>
        </authorList>
    </citation>
    <scope>NUCLEOTIDE SEQUENCE [LARGE SCALE GENOMIC DNA]</scope>
    <source>
        <strain evidence="1 2">W5</strain>
    </source>
</reference>
<accession>A0A6I6XFI1</accession>